<keyword evidence="14" id="KW-1185">Reference proteome</keyword>
<keyword evidence="6" id="KW-0256">Endoplasmic reticulum</keyword>
<comment type="subcellular location">
    <subcellularLocation>
        <location evidence="2">Endoplasmic reticulum membrane</location>
        <topology evidence="2">Single-pass membrane protein</topology>
    </subcellularLocation>
</comment>
<evidence type="ECO:0000313" key="14">
    <source>
        <dbReference type="Proteomes" id="UP000481858"/>
    </source>
</evidence>
<gene>
    <name evidence="13" type="ORF">GQX73_g2385</name>
</gene>
<evidence type="ECO:0000256" key="7">
    <source>
        <dbReference type="ARBA" id="ARBA00023002"/>
    </source>
</evidence>
<dbReference type="SUPFAM" id="SSF48264">
    <property type="entry name" value="Cytochrome P450"/>
    <property type="match status" value="1"/>
</dbReference>
<reference evidence="13 14" key="1">
    <citation type="submission" date="2019-12" db="EMBL/GenBank/DDBJ databases">
        <title>Draft genome sequence of the ascomycete Xylaria multiplex DSM 110363.</title>
        <authorList>
            <person name="Buettner E."/>
            <person name="Kellner H."/>
        </authorList>
    </citation>
    <scope>NUCLEOTIDE SEQUENCE [LARGE SCALE GENOMIC DNA]</scope>
    <source>
        <strain evidence="13 14">DSM 110363</strain>
    </source>
</reference>
<name>A0A7C8J5E5_9PEZI</name>
<keyword evidence="7" id="KW-0560">Oxidoreductase</keyword>
<comment type="similarity">
    <text evidence="3">Belongs to the cytochrome P450 family.</text>
</comment>
<evidence type="ECO:0000256" key="4">
    <source>
        <dbReference type="ARBA" id="ARBA00022617"/>
    </source>
</evidence>
<dbReference type="GO" id="GO:0020037">
    <property type="term" value="F:heme binding"/>
    <property type="evidence" value="ECO:0007669"/>
    <property type="project" value="InterPro"/>
</dbReference>
<keyword evidence="8 12" id="KW-0408">Iron</keyword>
<evidence type="ECO:0000256" key="10">
    <source>
        <dbReference type="ARBA" id="ARBA00023136"/>
    </source>
</evidence>
<dbReference type="InterPro" id="IPR017972">
    <property type="entry name" value="Cyt_P450_CS"/>
</dbReference>
<comment type="caution">
    <text evidence="13">The sequence shown here is derived from an EMBL/GenBank/DDBJ whole genome shotgun (WGS) entry which is preliminary data.</text>
</comment>
<dbReference type="GO" id="GO:0005789">
    <property type="term" value="C:endoplasmic reticulum membrane"/>
    <property type="evidence" value="ECO:0007669"/>
    <property type="project" value="UniProtKB-SubCell"/>
</dbReference>
<evidence type="ECO:0000256" key="1">
    <source>
        <dbReference type="ARBA" id="ARBA00001971"/>
    </source>
</evidence>
<dbReference type="InterPro" id="IPR050529">
    <property type="entry name" value="CYP450_sterol_14alpha_dmase"/>
</dbReference>
<evidence type="ECO:0000256" key="5">
    <source>
        <dbReference type="ARBA" id="ARBA00022723"/>
    </source>
</evidence>
<dbReference type="CDD" id="cd11042">
    <property type="entry name" value="CYP51-like"/>
    <property type="match status" value="1"/>
</dbReference>
<dbReference type="GO" id="GO:0005506">
    <property type="term" value="F:iron ion binding"/>
    <property type="evidence" value="ECO:0007669"/>
    <property type="project" value="InterPro"/>
</dbReference>
<comment type="cofactor">
    <cofactor evidence="1 12">
        <name>heme</name>
        <dbReference type="ChEBI" id="CHEBI:30413"/>
    </cofactor>
</comment>
<keyword evidence="5 12" id="KW-0479">Metal-binding</keyword>
<sequence length="1124" mass="126335">MAPTNPKVMIAPPRLNLRRAASYQGEKGPSSSTSSRFNFNHLIFSPPPSPGLPALVPRPRKSSTAPRPSRVLRLLVWITGFRVDEQYEMVGQNLLPKIPAPITLTDRHGKSRWTVSIPPTSKFPLSIKEYSDICTKCQEVAAHVRELRGQSPLSPQASQDYYHEDPYFMDVREAEKKGIFLGIEDKKRSIATETQGHLVGQRKDGLADMETCRTSLTFVLESSDAGLGTTLMMLWTAYGLAQKEKRAFFIEDSRWAYGQYTDMFKSSPVQDCKPPPRHQMLPCPRNAKHLVVSAATAREIFGNNFNAEYENTKRTDINRERPIYDLARVGYEALFRLNNDDQPYVNNRVKELKEKASVPKGNYNDGTIVGVHVRQGDLHPLEYQYNGAYIPLDLYAQKSQELIEERHNYSTPLGGEDIVAKQHSFMVVASDNPDVYEADEFKDAVRAQEQIKLAGKQPEEAVKTDKWVMHKFVDEAFGWEGGFFASMFWNLGRTTFGTDDNAQEAQEPSADTVRLRGLVGRAYVMDLAVLGGASDTVICTMSAMGCRLLAVMMGWDKAMTAGNWVNIDGSFMWTVQVLAPLIYGKLIPKSESEDDIFGEMGLLQDISGPLSQQLSQLSTVSQVGVVVVGLLFTSVFLNILKQILLKNPNEPPVVFHWFPVIGSTITYGMDPPRFFHENRQKYGDIFTFILLGKKTTVYVGPAGNEFILNGKLKDVNAEEIYTVLTTPVFGKDVVYDCPNSKLMEQKKFMKIALTTQAFQSYVPIIADEVTNYFKRSPDFKANSGIVNISKSMAQITIFTASHSLQGAEIRNKFDESLADLYHDLDMGFSPVNFMLHWAPLPWNKRRDYAQKTIAKIYMDTIKERRAAGKSDSQDIMWHLMNSTYKNGVQIPDHEVAHMMIALLMAGQHSSSSTSSWIMLRLASRPDIHEALYREQVENLGADLPPLTYEDLAKLPLNQAIIKETLRLHAPIHSILRAVKSPMPVPGTKFVVPTSHQLLAAAGVSATDPSYFPEPNLWEPTRWNKDSPLAPRITKSVEDEEKIDYGYGLVSKGANSPYLPFGAGRHRCIGEQFANVQLQTIVAMVVREFKLRNVDGSDKVIGTDYASLFSRPLEPANIYWERREQ</sequence>
<dbReference type="GO" id="GO:0008398">
    <property type="term" value="F:sterol 14-demethylase activity"/>
    <property type="evidence" value="ECO:0007669"/>
    <property type="project" value="UniProtKB-ARBA"/>
</dbReference>
<keyword evidence="4 12" id="KW-0349">Heme</keyword>
<dbReference type="Proteomes" id="UP000481858">
    <property type="component" value="Unassembled WGS sequence"/>
</dbReference>
<dbReference type="EMBL" id="WUBL01000015">
    <property type="protein sequence ID" value="KAF2971179.1"/>
    <property type="molecule type" value="Genomic_DNA"/>
</dbReference>
<evidence type="ECO:0000256" key="12">
    <source>
        <dbReference type="PIRSR" id="PIRSR602403-1"/>
    </source>
</evidence>
<evidence type="ECO:0000313" key="13">
    <source>
        <dbReference type="EMBL" id="KAF2971179.1"/>
    </source>
</evidence>
<evidence type="ECO:0000256" key="6">
    <source>
        <dbReference type="ARBA" id="ARBA00022824"/>
    </source>
</evidence>
<dbReference type="Pfam" id="PF00067">
    <property type="entry name" value="p450"/>
    <property type="match status" value="1"/>
</dbReference>
<organism evidence="13 14">
    <name type="scientific">Xylaria multiplex</name>
    <dbReference type="NCBI Taxonomy" id="323545"/>
    <lineage>
        <taxon>Eukaryota</taxon>
        <taxon>Fungi</taxon>
        <taxon>Dikarya</taxon>
        <taxon>Ascomycota</taxon>
        <taxon>Pezizomycotina</taxon>
        <taxon>Sordariomycetes</taxon>
        <taxon>Xylariomycetidae</taxon>
        <taxon>Xylariales</taxon>
        <taxon>Xylariaceae</taxon>
        <taxon>Xylaria</taxon>
    </lineage>
</organism>
<dbReference type="InterPro" id="IPR002403">
    <property type="entry name" value="Cyt_P450_E_grp-IV"/>
</dbReference>
<dbReference type="InterPro" id="IPR036396">
    <property type="entry name" value="Cyt_P450_sf"/>
</dbReference>
<feature type="binding site" description="axial binding residue" evidence="12">
    <location>
        <position position="1067"/>
    </location>
    <ligand>
        <name>heme</name>
        <dbReference type="ChEBI" id="CHEBI:30413"/>
    </ligand>
    <ligandPart>
        <name>Fe</name>
        <dbReference type="ChEBI" id="CHEBI:18248"/>
    </ligandPart>
</feature>
<dbReference type="PROSITE" id="PS00086">
    <property type="entry name" value="CYTOCHROME_P450"/>
    <property type="match status" value="1"/>
</dbReference>
<comment type="pathway">
    <text evidence="11">Steroid metabolism; ergosterol biosynthesis.</text>
</comment>
<evidence type="ECO:0000256" key="11">
    <source>
        <dbReference type="ARBA" id="ARBA00029435"/>
    </source>
</evidence>
<dbReference type="FunFam" id="1.10.630.10:FF:000033">
    <property type="entry name" value="14-alpha sterol demethylase"/>
    <property type="match status" value="1"/>
</dbReference>
<evidence type="ECO:0000256" key="3">
    <source>
        <dbReference type="ARBA" id="ARBA00010617"/>
    </source>
</evidence>
<dbReference type="PANTHER" id="PTHR24304">
    <property type="entry name" value="CYTOCHROME P450 FAMILY 7"/>
    <property type="match status" value="1"/>
</dbReference>
<accession>A0A7C8J5E5</accession>
<evidence type="ECO:0000256" key="8">
    <source>
        <dbReference type="ARBA" id="ARBA00023004"/>
    </source>
</evidence>
<dbReference type="Gene3D" id="1.10.630.10">
    <property type="entry name" value="Cytochrome P450"/>
    <property type="match status" value="1"/>
</dbReference>
<evidence type="ECO:0000256" key="9">
    <source>
        <dbReference type="ARBA" id="ARBA00023033"/>
    </source>
</evidence>
<proteinExistence type="inferred from homology"/>
<keyword evidence="9" id="KW-0503">Monooxygenase</keyword>
<dbReference type="InParanoid" id="A0A7C8J5E5"/>
<protein>
    <submittedName>
        <fullName evidence="13">Uncharacterized protein</fullName>
    </submittedName>
</protein>
<dbReference type="OrthoDB" id="1055148at2759"/>
<evidence type="ECO:0000256" key="2">
    <source>
        <dbReference type="ARBA" id="ARBA00004389"/>
    </source>
</evidence>
<dbReference type="PRINTS" id="PR00465">
    <property type="entry name" value="EP450IV"/>
</dbReference>
<keyword evidence="10" id="KW-0472">Membrane</keyword>
<dbReference type="InterPro" id="IPR001128">
    <property type="entry name" value="Cyt_P450"/>
</dbReference>
<dbReference type="PANTHER" id="PTHR24304:SF2">
    <property type="entry name" value="24-HYDROXYCHOLESTEROL 7-ALPHA-HYDROXYLASE"/>
    <property type="match status" value="1"/>
</dbReference>
<dbReference type="PRINTS" id="PR00385">
    <property type="entry name" value="P450"/>
</dbReference>
<dbReference type="AlphaFoldDB" id="A0A7C8J5E5"/>